<sequence length="209" mass="23479">MAAAYDNDVQIINKPQCLLSVTDYSRNIPTTPSTDGQIQNPSTSWSNIDRDLIKRDKKALKGNVDLKESKKDMLKNLFDTFACVSDETLDEHAYEVDMFKSNMLKYSTTSKGCSLISTITENFNVNNASSNANSTQNAQQQGFTSSSKARCYNRNQLGKGLIKGQHQARQYDRSTKKGGEGFWRQDLEISEVRMLPGHRVGSSPWYSDI</sequence>
<evidence type="ECO:0000313" key="1">
    <source>
        <dbReference type="EMBL" id="KAI3816349.1"/>
    </source>
</evidence>
<comment type="caution">
    <text evidence="1">The sequence shown here is derived from an EMBL/GenBank/DDBJ whole genome shotgun (WGS) entry which is preliminary data.</text>
</comment>
<protein>
    <submittedName>
        <fullName evidence="1">Uncharacterized protein</fullName>
    </submittedName>
</protein>
<name>A0ACB9J841_9ASTR</name>
<keyword evidence="2" id="KW-1185">Reference proteome</keyword>
<reference evidence="1 2" key="2">
    <citation type="journal article" date="2022" name="Mol. Ecol. Resour.">
        <title>The genomes of chicory, endive, great burdock and yacon provide insights into Asteraceae paleo-polyploidization history and plant inulin production.</title>
        <authorList>
            <person name="Fan W."/>
            <person name="Wang S."/>
            <person name="Wang H."/>
            <person name="Wang A."/>
            <person name="Jiang F."/>
            <person name="Liu H."/>
            <person name="Zhao H."/>
            <person name="Xu D."/>
            <person name="Zhang Y."/>
        </authorList>
    </citation>
    <scope>NUCLEOTIDE SEQUENCE [LARGE SCALE GENOMIC DNA]</scope>
    <source>
        <strain evidence="2">cv. Yunnan</strain>
        <tissue evidence="1">Leaves</tissue>
    </source>
</reference>
<dbReference type="EMBL" id="CM042022">
    <property type="protein sequence ID" value="KAI3816349.1"/>
    <property type="molecule type" value="Genomic_DNA"/>
</dbReference>
<dbReference type="Proteomes" id="UP001056120">
    <property type="component" value="Linkage Group LG05"/>
</dbReference>
<proteinExistence type="predicted"/>
<reference evidence="2" key="1">
    <citation type="journal article" date="2022" name="Mol. Ecol. Resour.">
        <title>The genomes of chicory, endive, great burdock and yacon provide insights into Asteraceae palaeo-polyploidization history and plant inulin production.</title>
        <authorList>
            <person name="Fan W."/>
            <person name="Wang S."/>
            <person name="Wang H."/>
            <person name="Wang A."/>
            <person name="Jiang F."/>
            <person name="Liu H."/>
            <person name="Zhao H."/>
            <person name="Xu D."/>
            <person name="Zhang Y."/>
        </authorList>
    </citation>
    <scope>NUCLEOTIDE SEQUENCE [LARGE SCALE GENOMIC DNA]</scope>
    <source>
        <strain evidence="2">cv. Yunnan</strain>
    </source>
</reference>
<organism evidence="1 2">
    <name type="scientific">Smallanthus sonchifolius</name>
    <dbReference type="NCBI Taxonomy" id="185202"/>
    <lineage>
        <taxon>Eukaryota</taxon>
        <taxon>Viridiplantae</taxon>
        <taxon>Streptophyta</taxon>
        <taxon>Embryophyta</taxon>
        <taxon>Tracheophyta</taxon>
        <taxon>Spermatophyta</taxon>
        <taxon>Magnoliopsida</taxon>
        <taxon>eudicotyledons</taxon>
        <taxon>Gunneridae</taxon>
        <taxon>Pentapetalae</taxon>
        <taxon>asterids</taxon>
        <taxon>campanulids</taxon>
        <taxon>Asterales</taxon>
        <taxon>Asteraceae</taxon>
        <taxon>Asteroideae</taxon>
        <taxon>Heliantheae alliance</taxon>
        <taxon>Millerieae</taxon>
        <taxon>Smallanthus</taxon>
    </lineage>
</organism>
<accession>A0ACB9J841</accession>
<gene>
    <name evidence="1" type="ORF">L1987_16042</name>
</gene>
<evidence type="ECO:0000313" key="2">
    <source>
        <dbReference type="Proteomes" id="UP001056120"/>
    </source>
</evidence>